<dbReference type="GO" id="GO:0020037">
    <property type="term" value="F:heme binding"/>
    <property type="evidence" value="ECO:0007669"/>
    <property type="project" value="InterPro"/>
</dbReference>
<dbReference type="SUPFAM" id="SSF48264">
    <property type="entry name" value="Cytochrome P450"/>
    <property type="match status" value="1"/>
</dbReference>
<organism evidence="3 4">
    <name type="scientific">Pelagerythrobacter aerophilus</name>
    <dbReference type="NCBI Taxonomy" id="2306995"/>
    <lineage>
        <taxon>Bacteria</taxon>
        <taxon>Pseudomonadati</taxon>
        <taxon>Pseudomonadota</taxon>
        <taxon>Alphaproteobacteria</taxon>
        <taxon>Sphingomonadales</taxon>
        <taxon>Erythrobacteraceae</taxon>
        <taxon>Pelagerythrobacter</taxon>
    </lineage>
</organism>
<evidence type="ECO:0000313" key="3">
    <source>
        <dbReference type="EMBL" id="RIV79256.1"/>
    </source>
</evidence>
<dbReference type="Pfam" id="PF00067">
    <property type="entry name" value="p450"/>
    <property type="match status" value="1"/>
</dbReference>
<dbReference type="InterPro" id="IPR050121">
    <property type="entry name" value="Cytochrome_P450_monoxygenase"/>
</dbReference>
<dbReference type="GO" id="GO:0005506">
    <property type="term" value="F:iron ion binding"/>
    <property type="evidence" value="ECO:0007669"/>
    <property type="project" value="InterPro"/>
</dbReference>
<dbReference type="InterPro" id="IPR001128">
    <property type="entry name" value="Cyt_P450"/>
</dbReference>
<evidence type="ECO:0000256" key="2">
    <source>
        <dbReference type="PIRSR" id="PIRSR602401-1"/>
    </source>
</evidence>
<keyword evidence="2" id="KW-0408">Iron</keyword>
<dbReference type="PRINTS" id="PR00463">
    <property type="entry name" value="EP450I"/>
</dbReference>
<keyword evidence="2" id="KW-0479">Metal-binding</keyword>
<dbReference type="InterPro" id="IPR036396">
    <property type="entry name" value="Cyt_P450_sf"/>
</dbReference>
<dbReference type="PANTHER" id="PTHR24305:SF166">
    <property type="entry name" value="CYTOCHROME P450 12A4, MITOCHONDRIAL-RELATED"/>
    <property type="match status" value="1"/>
</dbReference>
<dbReference type="GO" id="GO:0004497">
    <property type="term" value="F:monooxygenase activity"/>
    <property type="evidence" value="ECO:0007669"/>
    <property type="project" value="InterPro"/>
</dbReference>
<comment type="caution">
    <text evidence="3">The sequence shown here is derived from an EMBL/GenBank/DDBJ whole genome shotgun (WGS) entry which is preliminary data.</text>
</comment>
<dbReference type="Gene3D" id="1.10.630.10">
    <property type="entry name" value="Cytochrome P450"/>
    <property type="match status" value="1"/>
</dbReference>
<evidence type="ECO:0000256" key="1">
    <source>
        <dbReference type="ARBA" id="ARBA00010617"/>
    </source>
</evidence>
<evidence type="ECO:0000313" key="4">
    <source>
        <dbReference type="Proteomes" id="UP000285092"/>
    </source>
</evidence>
<gene>
    <name evidence="3" type="ORF">D2V04_04440</name>
</gene>
<accession>A0A418NIX8</accession>
<sequence length="395" mass="45078">MTSAELAAGNCQASVQRTGPDSWLVNCRNAALDAELQNARCTRFPARHHGFFSKRRDPVLWQDVRRVITKASRAARIRLPARNLYEGIAKRFDAGTREQPQDLTYFVMSTLANATLPMIIDDEASIAGLSLDQNDKITKQINFHHLRHGFWQRALSMMVEYRAGRAVRKAVAHRIERGDTDKADFLHTLLELEDVIGLRGISYLIVTLSSAVSTAPGAIASCMLYKLLLDEERFERVHEELADWDVASIAQIDHGQFKYCQRFIKEALRLWSFPLRARRLVHTDMWIDGELICKGDVYDLSFEHFHRDSAVWDDAASFHEERWLSPSEAQMKSYFPFGFSKRSCLGASIGLDQLLIFLRLATVDFQFLLADDAKPKLSSEILHVPSDFVGTFRRK</sequence>
<keyword evidence="4" id="KW-1185">Reference proteome</keyword>
<protein>
    <submittedName>
        <fullName evidence="3">Cytochrome P450</fullName>
    </submittedName>
</protein>
<proteinExistence type="inferred from homology"/>
<feature type="binding site" description="axial binding residue" evidence="2">
    <location>
        <position position="344"/>
    </location>
    <ligand>
        <name>heme</name>
        <dbReference type="ChEBI" id="CHEBI:30413"/>
    </ligand>
    <ligandPart>
        <name>Fe</name>
        <dbReference type="ChEBI" id="CHEBI:18248"/>
    </ligandPart>
</feature>
<dbReference type="GO" id="GO:0016705">
    <property type="term" value="F:oxidoreductase activity, acting on paired donors, with incorporation or reduction of molecular oxygen"/>
    <property type="evidence" value="ECO:0007669"/>
    <property type="project" value="InterPro"/>
</dbReference>
<dbReference type="PANTHER" id="PTHR24305">
    <property type="entry name" value="CYTOCHROME P450"/>
    <property type="match status" value="1"/>
</dbReference>
<keyword evidence="2" id="KW-0349">Heme</keyword>
<name>A0A418NIX8_9SPHN</name>
<dbReference type="Proteomes" id="UP000285092">
    <property type="component" value="Unassembled WGS sequence"/>
</dbReference>
<reference evidence="3 4" key="1">
    <citation type="submission" date="2018-08" db="EMBL/GenBank/DDBJ databases">
        <title>Altererythrobacter sp.Ery1 and Ery12, the genome sequencing of novel strains in genus Alterythrobacter.</title>
        <authorList>
            <person name="Cheng H."/>
            <person name="Wu Y.-H."/>
            <person name="Fang C."/>
            <person name="Xu X.-W."/>
        </authorList>
    </citation>
    <scope>NUCLEOTIDE SEQUENCE [LARGE SCALE GENOMIC DNA]</scope>
    <source>
        <strain evidence="3 4">Ery1</strain>
    </source>
</reference>
<dbReference type="InterPro" id="IPR002401">
    <property type="entry name" value="Cyt_P450_E_grp-I"/>
</dbReference>
<dbReference type="CDD" id="cd00302">
    <property type="entry name" value="cytochrome_P450"/>
    <property type="match status" value="1"/>
</dbReference>
<dbReference type="AlphaFoldDB" id="A0A418NIX8"/>
<comment type="cofactor">
    <cofactor evidence="2">
        <name>heme</name>
        <dbReference type="ChEBI" id="CHEBI:30413"/>
    </cofactor>
</comment>
<dbReference type="OrthoDB" id="9764248at2"/>
<dbReference type="EMBL" id="QXFK01000014">
    <property type="protein sequence ID" value="RIV79256.1"/>
    <property type="molecule type" value="Genomic_DNA"/>
</dbReference>
<comment type="similarity">
    <text evidence="1">Belongs to the cytochrome P450 family.</text>
</comment>